<dbReference type="UniPathway" id="UPA00989"/>
<evidence type="ECO:0000256" key="1">
    <source>
        <dbReference type="ARBA" id="ARBA00000142"/>
    </source>
</evidence>
<evidence type="ECO:0000256" key="4">
    <source>
        <dbReference type="ARBA" id="ARBA00022603"/>
    </source>
</evidence>
<keyword evidence="9 11" id="KW-0539">Nucleus</keyword>
<feature type="binding site" evidence="11">
    <location>
        <position position="156"/>
    </location>
    <ligand>
        <name>S-adenosyl-L-methionine</name>
        <dbReference type="ChEBI" id="CHEBI:59789"/>
    </ligand>
</feature>
<dbReference type="PROSITE" id="PS51625">
    <property type="entry name" value="SAM_MT_TRMB"/>
    <property type="match status" value="1"/>
</dbReference>
<dbReference type="GO" id="GO:0106143">
    <property type="term" value="C:tRNA (m7G46) methyltransferase complex"/>
    <property type="evidence" value="ECO:0007669"/>
    <property type="project" value="EnsemblFungi"/>
</dbReference>
<keyword evidence="8 11" id="KW-0694">RNA-binding</keyword>
<dbReference type="InterPro" id="IPR003358">
    <property type="entry name" value="tRNA_(Gua-N-7)_MeTrfase_Trmb"/>
</dbReference>
<sequence length="287" mass="32819">MPPKRAASDEDDGPTIPQLPQKKHFRQRAHANPFVDHQLTYPVRPSDKVWSDLEGYPKLFEPGKKVVEFVDVGCGYGGLLTTLSPLFPSKLILGMEIRPLVEQYVAQRIQALRAQNSDKKPDEPDSFQNISVMRMNAMKFLPNFFEKAQLEKLFFLFPDPHFKKKKHKARIITPQLVAEYAYILKPGGVVYTVTDVKELHEWMVKHLDAHPLFERLTQQEMDADPCVDPVMNGTEEAKKVDRNGGTKFIMCYRRLEKSRIVEGEWKGFTPLFGENDAEDAEGGEGDE</sequence>
<evidence type="ECO:0000256" key="12">
    <source>
        <dbReference type="SAM" id="MobiDB-lite"/>
    </source>
</evidence>
<dbReference type="FunFam" id="3.40.50.150:FF:000060">
    <property type="entry name" value="tRNA (guanine-N(7)-)-methyltransferase"/>
    <property type="match status" value="1"/>
</dbReference>
<dbReference type="STRING" id="329046.A0A1Y2CJ65"/>
<evidence type="ECO:0000256" key="5">
    <source>
        <dbReference type="ARBA" id="ARBA00022679"/>
    </source>
</evidence>
<protein>
    <recommendedName>
        <fullName evidence="11">tRNA (guanine-N(7)-)-methyltransferase</fullName>
        <ecNumber evidence="11">2.1.1.33</ecNumber>
    </recommendedName>
    <alternativeName>
        <fullName evidence="11">Transfer RNA methyltransferase 8</fullName>
    </alternativeName>
    <alternativeName>
        <fullName evidence="11">tRNA (guanine(46)-N(7))-methyltransferase</fullName>
    </alternativeName>
    <alternativeName>
        <fullName evidence="11">tRNA(m7G46)-methyltransferase</fullName>
    </alternativeName>
</protein>
<proteinExistence type="inferred from homology"/>
<comment type="similarity">
    <text evidence="11">Belongs to the class I-like SAM-binding methyltransferase superfamily. TrmB family.</text>
</comment>
<dbReference type="EMBL" id="MCGO01000015">
    <property type="protein sequence ID" value="ORY47069.1"/>
    <property type="molecule type" value="Genomic_DNA"/>
</dbReference>
<dbReference type="EC" id="2.1.1.33" evidence="11"/>
<accession>A0A1Y2CJ65</accession>
<evidence type="ECO:0000256" key="2">
    <source>
        <dbReference type="ARBA" id="ARBA00004123"/>
    </source>
</evidence>
<evidence type="ECO:0000256" key="10">
    <source>
        <dbReference type="ARBA" id="ARBA00060552"/>
    </source>
</evidence>
<dbReference type="OrthoDB" id="47276at2759"/>
<dbReference type="Gene3D" id="3.40.50.150">
    <property type="entry name" value="Vaccinia Virus protein VP39"/>
    <property type="match status" value="1"/>
</dbReference>
<feature type="active site" evidence="11">
    <location>
        <position position="159"/>
    </location>
</feature>
<dbReference type="PANTHER" id="PTHR23417:SF16">
    <property type="entry name" value="TRNA (GUANINE-N(7)-)-METHYLTRANSFERASE"/>
    <property type="match status" value="1"/>
</dbReference>
<comment type="pathway">
    <text evidence="10 11">tRNA modification; N(7)-methylguanine-tRNA biosynthesis.</text>
</comment>
<reference evidence="13 14" key="1">
    <citation type="submission" date="2016-07" db="EMBL/GenBank/DDBJ databases">
        <title>Pervasive Adenine N6-methylation of Active Genes in Fungi.</title>
        <authorList>
            <consortium name="DOE Joint Genome Institute"/>
            <person name="Mondo S.J."/>
            <person name="Dannebaum R.O."/>
            <person name="Kuo R.C."/>
            <person name="Labutti K."/>
            <person name="Haridas S."/>
            <person name="Kuo A."/>
            <person name="Salamov A."/>
            <person name="Ahrendt S.R."/>
            <person name="Lipzen A."/>
            <person name="Sullivan W."/>
            <person name="Andreopoulos W.B."/>
            <person name="Clum A."/>
            <person name="Lindquist E."/>
            <person name="Daum C."/>
            <person name="Ramamoorthy G.K."/>
            <person name="Gryganskyi A."/>
            <person name="Culley D."/>
            <person name="Magnuson J.K."/>
            <person name="James T.Y."/>
            <person name="O'Malley M.A."/>
            <person name="Stajich J.E."/>
            <person name="Spatafora J.W."/>
            <person name="Visel A."/>
            <person name="Grigoriev I.V."/>
        </authorList>
    </citation>
    <scope>NUCLEOTIDE SEQUENCE [LARGE SCALE GENOMIC DNA]</scope>
    <source>
        <strain evidence="13 14">JEL800</strain>
    </source>
</reference>
<name>A0A1Y2CJ65_9FUNG</name>
<dbReference type="GO" id="GO:0008176">
    <property type="term" value="F:tRNA (guanine(46)-N7)-methyltransferase activity"/>
    <property type="evidence" value="ECO:0007669"/>
    <property type="project" value="UniProtKB-UniRule"/>
</dbReference>
<keyword evidence="3 11" id="KW-0820">tRNA-binding</keyword>
<feature type="binding site" evidence="11">
    <location>
        <position position="73"/>
    </location>
    <ligand>
        <name>S-adenosyl-L-methionine</name>
        <dbReference type="ChEBI" id="CHEBI:59789"/>
    </ligand>
</feature>
<feature type="binding site" evidence="11">
    <location>
        <begin position="234"/>
        <end position="236"/>
    </location>
    <ligand>
        <name>S-adenosyl-L-methionine</name>
        <dbReference type="ChEBI" id="CHEBI:59789"/>
    </ligand>
</feature>
<keyword evidence="7 11" id="KW-0819">tRNA processing</keyword>
<feature type="region of interest" description="Disordered" evidence="12">
    <location>
        <begin position="1"/>
        <end position="27"/>
    </location>
</feature>
<evidence type="ECO:0000256" key="9">
    <source>
        <dbReference type="ARBA" id="ARBA00023242"/>
    </source>
</evidence>
<dbReference type="InterPro" id="IPR025763">
    <property type="entry name" value="Trm8_euk"/>
</dbReference>
<comment type="subcellular location">
    <subcellularLocation>
        <location evidence="2 11">Nucleus</location>
    </subcellularLocation>
</comment>
<evidence type="ECO:0000256" key="6">
    <source>
        <dbReference type="ARBA" id="ARBA00022691"/>
    </source>
</evidence>
<evidence type="ECO:0000256" key="3">
    <source>
        <dbReference type="ARBA" id="ARBA00022555"/>
    </source>
</evidence>
<feature type="binding site" evidence="11">
    <location>
        <begin position="136"/>
        <end position="137"/>
    </location>
    <ligand>
        <name>S-adenosyl-L-methionine</name>
        <dbReference type="ChEBI" id="CHEBI:59789"/>
    </ligand>
</feature>
<dbReference type="PANTHER" id="PTHR23417">
    <property type="entry name" value="3-DEOXY-D-MANNO-OCTULOSONIC-ACID TRANSFERASE/TRNA GUANINE-N 7 - -METHYLTRANSFERASE"/>
    <property type="match status" value="1"/>
</dbReference>
<feature type="binding site" evidence="11">
    <location>
        <begin position="96"/>
        <end position="97"/>
    </location>
    <ligand>
        <name>S-adenosyl-L-methionine</name>
        <dbReference type="ChEBI" id="CHEBI:59789"/>
    </ligand>
</feature>
<organism evidence="13 14">
    <name type="scientific">Rhizoclosmatium globosum</name>
    <dbReference type="NCBI Taxonomy" id="329046"/>
    <lineage>
        <taxon>Eukaryota</taxon>
        <taxon>Fungi</taxon>
        <taxon>Fungi incertae sedis</taxon>
        <taxon>Chytridiomycota</taxon>
        <taxon>Chytridiomycota incertae sedis</taxon>
        <taxon>Chytridiomycetes</taxon>
        <taxon>Chytridiales</taxon>
        <taxon>Chytriomycetaceae</taxon>
        <taxon>Rhizoclosmatium</taxon>
    </lineage>
</organism>
<dbReference type="Proteomes" id="UP000193642">
    <property type="component" value="Unassembled WGS sequence"/>
</dbReference>
<comment type="caution">
    <text evidence="13">The sequence shown here is derived from an EMBL/GenBank/DDBJ whole genome shotgun (WGS) entry which is preliminary data.</text>
</comment>
<dbReference type="HAMAP" id="MF_03055">
    <property type="entry name" value="tRNA_methyltr_TrmB_euk"/>
    <property type="match status" value="1"/>
</dbReference>
<comment type="subunit">
    <text evidence="11">Forms a complex with TRM82.</text>
</comment>
<evidence type="ECO:0000256" key="11">
    <source>
        <dbReference type="HAMAP-Rule" id="MF_03055"/>
    </source>
</evidence>
<dbReference type="SUPFAM" id="SSF53335">
    <property type="entry name" value="S-adenosyl-L-methionine-dependent methyltransferases"/>
    <property type="match status" value="1"/>
</dbReference>
<comment type="function">
    <text evidence="11">Catalyzes the formation of N(7)-methylguanine at position 46 (m7G46) in tRNA.</text>
</comment>
<keyword evidence="14" id="KW-1185">Reference proteome</keyword>
<evidence type="ECO:0000313" key="14">
    <source>
        <dbReference type="Proteomes" id="UP000193642"/>
    </source>
</evidence>
<keyword evidence="4 11" id="KW-0489">Methyltransferase</keyword>
<dbReference type="Pfam" id="PF02390">
    <property type="entry name" value="Methyltransf_4"/>
    <property type="match status" value="1"/>
</dbReference>
<comment type="catalytic activity">
    <reaction evidence="1 11">
        <text>guanosine(46) in tRNA + S-adenosyl-L-methionine = N(7)-methylguanosine(46) in tRNA + S-adenosyl-L-homocysteine</text>
        <dbReference type="Rhea" id="RHEA:42708"/>
        <dbReference type="Rhea" id="RHEA-COMP:10188"/>
        <dbReference type="Rhea" id="RHEA-COMP:10189"/>
        <dbReference type="ChEBI" id="CHEBI:57856"/>
        <dbReference type="ChEBI" id="CHEBI:59789"/>
        <dbReference type="ChEBI" id="CHEBI:74269"/>
        <dbReference type="ChEBI" id="CHEBI:74480"/>
        <dbReference type="EC" id="2.1.1.33"/>
    </reaction>
</comment>
<dbReference type="CDD" id="cd02440">
    <property type="entry name" value="AdoMet_MTases"/>
    <property type="match status" value="1"/>
</dbReference>
<evidence type="ECO:0000256" key="8">
    <source>
        <dbReference type="ARBA" id="ARBA00022884"/>
    </source>
</evidence>
<evidence type="ECO:0000256" key="7">
    <source>
        <dbReference type="ARBA" id="ARBA00022694"/>
    </source>
</evidence>
<dbReference type="InterPro" id="IPR029063">
    <property type="entry name" value="SAM-dependent_MTases_sf"/>
</dbReference>
<dbReference type="NCBIfam" id="TIGR00091">
    <property type="entry name" value="tRNA (guanosine(46)-N7)-methyltransferase TrmB"/>
    <property type="match status" value="1"/>
</dbReference>
<gene>
    <name evidence="11" type="primary">TRM8</name>
    <name evidence="13" type="ORF">BCR33DRAFT_696655</name>
</gene>
<keyword evidence="5 11" id="KW-0808">Transferase</keyword>
<dbReference type="GO" id="GO:0005634">
    <property type="term" value="C:nucleus"/>
    <property type="evidence" value="ECO:0007669"/>
    <property type="project" value="UniProtKB-SubCell"/>
</dbReference>
<evidence type="ECO:0000313" key="13">
    <source>
        <dbReference type="EMBL" id="ORY47069.1"/>
    </source>
</evidence>
<dbReference type="AlphaFoldDB" id="A0A1Y2CJ65"/>
<keyword evidence="6 11" id="KW-0949">S-adenosyl-L-methionine</keyword>
<dbReference type="GO" id="GO:0000049">
    <property type="term" value="F:tRNA binding"/>
    <property type="evidence" value="ECO:0007669"/>
    <property type="project" value="UniProtKB-UniRule"/>
</dbReference>